<keyword evidence="2" id="KW-0472">Membrane</keyword>
<name>A0A1I3PQL8_9BURK</name>
<dbReference type="Proteomes" id="UP000199548">
    <property type="component" value="Unassembled WGS sequence"/>
</dbReference>
<keyword evidence="4" id="KW-1185">Reference proteome</keyword>
<dbReference type="OrthoDB" id="9101587at2"/>
<dbReference type="RefSeq" id="WP_143098102.1">
    <property type="nucleotide sequence ID" value="NZ_CP041743.1"/>
</dbReference>
<evidence type="ECO:0000256" key="2">
    <source>
        <dbReference type="SAM" id="Phobius"/>
    </source>
</evidence>
<accession>A0A1I3PQL8</accession>
<feature type="compositionally biased region" description="Polar residues" evidence="1">
    <location>
        <begin position="123"/>
        <end position="133"/>
    </location>
</feature>
<feature type="transmembrane region" description="Helical" evidence="2">
    <location>
        <begin position="21"/>
        <end position="44"/>
    </location>
</feature>
<feature type="region of interest" description="Disordered" evidence="1">
    <location>
        <begin position="102"/>
        <end position="139"/>
    </location>
</feature>
<evidence type="ECO:0000313" key="4">
    <source>
        <dbReference type="Proteomes" id="UP000199548"/>
    </source>
</evidence>
<keyword evidence="2" id="KW-0812">Transmembrane</keyword>
<dbReference type="STRING" id="420953.SAMN05192543_10625"/>
<keyword evidence="2" id="KW-1133">Transmembrane helix</keyword>
<sequence length="261" mass="26894">MSLERQNLQPASQTDRHYKNLSILAKTALAAVVVAGVIASGVFYTSGTSWFGGESGDDVSASDQKLRTEAFEAIKYLPVSNVTAAEFPTAFDSMHLTSDEQSRLRLQLAQSPTTSSTHATPADVSSTKSSGDNAGTAAAHTDVAPAPAPATTAPAQAAQPLAAPATQAAQPVLVWVRLWDSDVEDGDVVRIDSAGYSRTVSLTNRGITFAVPVSASGQIRITGIRDGDGGGITVGLGSGSAQAILPIMSVGQVLTLNVRTN</sequence>
<proteinExistence type="predicted"/>
<protein>
    <submittedName>
        <fullName evidence="3">Uncharacterized protein</fullName>
    </submittedName>
</protein>
<dbReference type="AlphaFoldDB" id="A0A1I3PQL8"/>
<dbReference type="EMBL" id="FOQU01000006">
    <property type="protein sequence ID" value="SFJ23607.1"/>
    <property type="molecule type" value="Genomic_DNA"/>
</dbReference>
<organism evidence="3 4">
    <name type="scientific">Paraburkholderia megapolitana</name>
    <dbReference type="NCBI Taxonomy" id="420953"/>
    <lineage>
        <taxon>Bacteria</taxon>
        <taxon>Pseudomonadati</taxon>
        <taxon>Pseudomonadota</taxon>
        <taxon>Betaproteobacteria</taxon>
        <taxon>Burkholderiales</taxon>
        <taxon>Burkholderiaceae</taxon>
        <taxon>Paraburkholderia</taxon>
    </lineage>
</organism>
<reference evidence="3 4" key="1">
    <citation type="submission" date="2016-10" db="EMBL/GenBank/DDBJ databases">
        <authorList>
            <person name="de Groot N.N."/>
        </authorList>
    </citation>
    <scope>NUCLEOTIDE SEQUENCE [LARGE SCALE GENOMIC DNA]</scope>
    <source>
        <strain evidence="3 4">LMG 23650</strain>
    </source>
</reference>
<evidence type="ECO:0000313" key="3">
    <source>
        <dbReference type="EMBL" id="SFJ23607.1"/>
    </source>
</evidence>
<evidence type="ECO:0000256" key="1">
    <source>
        <dbReference type="SAM" id="MobiDB-lite"/>
    </source>
</evidence>
<gene>
    <name evidence="3" type="ORF">SAMN05192543_10625</name>
</gene>
<feature type="compositionally biased region" description="Low complexity" evidence="1">
    <location>
        <begin position="111"/>
        <end position="122"/>
    </location>
</feature>